<reference evidence="6" key="2">
    <citation type="submission" date="2025-08" db="UniProtKB">
        <authorList>
            <consortium name="Ensembl"/>
        </authorList>
    </citation>
    <scope>IDENTIFICATION</scope>
</reference>
<dbReference type="PANTHER" id="PTHR23239:SF180">
    <property type="entry name" value="KERATIN, TYPE I CYTOSKELETAL 17"/>
    <property type="match status" value="1"/>
</dbReference>
<dbReference type="Gene3D" id="1.20.5.500">
    <property type="entry name" value="Single helix bin"/>
    <property type="match status" value="1"/>
</dbReference>
<dbReference type="SUPFAM" id="SSF64593">
    <property type="entry name" value="Intermediate filament protein, coiled coil region"/>
    <property type="match status" value="2"/>
</dbReference>
<sequence>MSTAVMRQSRSFGSRSISSSSTTATMRGASSSVSREMQLVSSGNTRVSVAAPWSRAPSVHGGAGGFGTRISESSQAFSFGGAAVVNNEKFTMQNLNDRLASYLEKVRSLESANGKLELQIREFYEKRNILSKDFTGYFATITKLKAQIVKQYSENQGVVLKLDNAQLAADDFAMKLEMENNLRAMAEADVSRIRGVRDALTLSTSDLELQIEGLKEEMVFMKNSHQEDMRLMRMERTGAVNVEVDGPKPVDLSVVLQETRDQYEAVVEKNKEELEIWLKSKVDSLQTKMVTSSQEVKTSYTELSELKRSYQSLEITHQSIVTELQCLKQNMEEVNGRYSGQLIQLQLTINTLEVELQQLKISIEQQQAEYNQLLDIKMRLEMEIAEYRRLLDGDLTETKKVVVINEVVEVEGTDPNHDTNQGSDLVTVPLSHSALRLSSTSAERKPHIERRTQIIVEEIVNGEVVSSTVDTKVEDIQ</sequence>
<protein>
    <submittedName>
        <fullName evidence="6">Keratin 99</fullName>
    </submittedName>
</protein>
<reference evidence="6" key="3">
    <citation type="submission" date="2025-09" db="UniProtKB">
        <authorList>
            <consortium name="Ensembl"/>
        </authorList>
    </citation>
    <scope>IDENTIFICATION</scope>
</reference>
<evidence type="ECO:0000259" key="5">
    <source>
        <dbReference type="PROSITE" id="PS51842"/>
    </source>
</evidence>
<evidence type="ECO:0000256" key="3">
    <source>
        <dbReference type="SAM" id="Coils"/>
    </source>
</evidence>
<dbReference type="eggNOG" id="ENOG502SMEA">
    <property type="taxonomic scope" value="Eukaryota"/>
</dbReference>
<proteinExistence type="predicted"/>
<evidence type="ECO:0000256" key="4">
    <source>
        <dbReference type="SAM" id="MobiDB-lite"/>
    </source>
</evidence>
<organism evidence="6 7">
    <name type="scientific">Gasterosteus aculeatus aculeatus</name>
    <name type="common">three-spined stickleback</name>
    <dbReference type="NCBI Taxonomy" id="481459"/>
    <lineage>
        <taxon>Eukaryota</taxon>
        <taxon>Metazoa</taxon>
        <taxon>Chordata</taxon>
        <taxon>Craniata</taxon>
        <taxon>Vertebrata</taxon>
        <taxon>Euteleostomi</taxon>
        <taxon>Actinopterygii</taxon>
        <taxon>Neopterygii</taxon>
        <taxon>Teleostei</taxon>
        <taxon>Neoteleostei</taxon>
        <taxon>Acanthomorphata</taxon>
        <taxon>Eupercaria</taxon>
        <taxon>Perciformes</taxon>
        <taxon>Cottioidei</taxon>
        <taxon>Gasterosteales</taxon>
        <taxon>Gasterosteidae</taxon>
        <taxon>Gasterosteus</taxon>
    </lineage>
</organism>
<dbReference type="AlphaFoldDB" id="G3Q2X7"/>
<feature type="compositionally biased region" description="Low complexity" evidence="4">
    <location>
        <begin position="7"/>
        <end position="21"/>
    </location>
</feature>
<dbReference type="STRING" id="69293.ENSGACP00000024226"/>
<dbReference type="PROSITE" id="PS51842">
    <property type="entry name" value="IF_ROD_2"/>
    <property type="match status" value="1"/>
</dbReference>
<dbReference type="Pfam" id="PF00038">
    <property type="entry name" value="Filament"/>
    <property type="match status" value="1"/>
</dbReference>
<dbReference type="GeneTree" id="ENSGT00950000182969"/>
<name>G3Q2X7_GASAC</name>
<dbReference type="Bgee" id="ENSGACG00000018321">
    <property type="expression patterns" value="Expressed in pharyngeal gill"/>
</dbReference>
<evidence type="ECO:0000256" key="2">
    <source>
        <dbReference type="ARBA" id="ARBA00023054"/>
    </source>
</evidence>
<dbReference type="Gene3D" id="1.20.5.170">
    <property type="match status" value="1"/>
</dbReference>
<dbReference type="PANTHER" id="PTHR23239">
    <property type="entry name" value="INTERMEDIATE FILAMENT"/>
    <property type="match status" value="1"/>
</dbReference>
<keyword evidence="7" id="KW-1185">Reference proteome</keyword>
<dbReference type="Ensembl" id="ENSGACT00000024274.2">
    <property type="protein sequence ID" value="ENSGACP00000024226.2"/>
    <property type="gene ID" value="ENSGACG00000018321.2"/>
</dbReference>
<evidence type="ECO:0000313" key="7">
    <source>
        <dbReference type="Proteomes" id="UP000007635"/>
    </source>
</evidence>
<keyword evidence="2 3" id="KW-0175">Coiled coil</keyword>
<dbReference type="Gene3D" id="1.20.5.1160">
    <property type="entry name" value="Vasodilator-stimulated phosphoprotein"/>
    <property type="match status" value="1"/>
</dbReference>
<reference evidence="6 7" key="1">
    <citation type="journal article" date="2021" name="G3 (Bethesda)">
        <title>Improved contiguity of the threespine stickleback genome using long-read sequencing.</title>
        <authorList>
            <person name="Nath S."/>
            <person name="Shaw D.E."/>
            <person name="White M.A."/>
        </authorList>
    </citation>
    <scope>NUCLEOTIDE SEQUENCE [LARGE SCALE GENOMIC DNA]</scope>
    <source>
        <strain evidence="6 7">Lake Benthic</strain>
    </source>
</reference>
<dbReference type="Proteomes" id="UP000007635">
    <property type="component" value="Chromosome IX"/>
</dbReference>
<dbReference type="SMART" id="SM01391">
    <property type="entry name" value="Filament"/>
    <property type="match status" value="1"/>
</dbReference>
<feature type="compositionally biased region" description="Polar residues" evidence="4">
    <location>
        <begin position="22"/>
        <end position="37"/>
    </location>
</feature>
<dbReference type="PRINTS" id="PR01248">
    <property type="entry name" value="TYPE1KERATIN"/>
</dbReference>
<feature type="coiled-coil region" evidence="3">
    <location>
        <begin position="92"/>
        <end position="119"/>
    </location>
</feature>
<dbReference type="InParanoid" id="G3Q2X7"/>
<dbReference type="GO" id="GO:0005882">
    <property type="term" value="C:intermediate filament"/>
    <property type="evidence" value="ECO:0007669"/>
    <property type="project" value="UniProtKB-KW"/>
</dbReference>
<feature type="coiled-coil region" evidence="3">
    <location>
        <begin position="342"/>
        <end position="390"/>
    </location>
</feature>
<dbReference type="InterPro" id="IPR039008">
    <property type="entry name" value="IF_rod_dom"/>
</dbReference>
<feature type="region of interest" description="Disordered" evidence="4">
    <location>
        <begin position="1"/>
        <end position="37"/>
    </location>
</feature>
<dbReference type="OMA" id="EQKPHIE"/>
<dbReference type="GO" id="GO:0005198">
    <property type="term" value="F:structural molecule activity"/>
    <property type="evidence" value="ECO:0007669"/>
    <property type="project" value="InterPro"/>
</dbReference>
<accession>G3Q2X7</accession>
<feature type="domain" description="IF rod" evidence="5">
    <location>
        <begin position="88"/>
        <end position="398"/>
    </location>
</feature>
<evidence type="ECO:0000256" key="1">
    <source>
        <dbReference type="ARBA" id="ARBA00022754"/>
    </source>
</evidence>
<keyword evidence="1" id="KW-0403">Intermediate filament</keyword>
<dbReference type="InterPro" id="IPR002957">
    <property type="entry name" value="Keratin_I"/>
</dbReference>
<evidence type="ECO:0000313" key="6">
    <source>
        <dbReference type="Ensembl" id="ENSGACP00000024226.2"/>
    </source>
</evidence>